<dbReference type="InterPro" id="IPR003423">
    <property type="entry name" value="OMP_efflux"/>
</dbReference>
<dbReference type="PANTHER" id="PTHR30203">
    <property type="entry name" value="OUTER MEMBRANE CATION EFFLUX PROTEIN"/>
    <property type="match status" value="1"/>
</dbReference>
<reference evidence="1" key="1">
    <citation type="submission" date="2018-06" db="EMBL/GenBank/DDBJ databases">
        <authorList>
            <person name="Zhirakovskaya E."/>
        </authorList>
    </citation>
    <scope>NUCLEOTIDE SEQUENCE</scope>
</reference>
<accession>A0A3B1AQ24</accession>
<organism evidence="1">
    <name type="scientific">hydrothermal vent metagenome</name>
    <dbReference type="NCBI Taxonomy" id="652676"/>
    <lineage>
        <taxon>unclassified sequences</taxon>
        <taxon>metagenomes</taxon>
        <taxon>ecological metagenomes</taxon>
    </lineage>
</organism>
<evidence type="ECO:0000313" key="1">
    <source>
        <dbReference type="EMBL" id="VAW94776.1"/>
    </source>
</evidence>
<dbReference type="InterPro" id="IPR010131">
    <property type="entry name" value="MdtP/NodT-like"/>
</dbReference>
<dbReference type="EMBL" id="UOFT01000040">
    <property type="protein sequence ID" value="VAW94776.1"/>
    <property type="molecule type" value="Genomic_DNA"/>
</dbReference>
<dbReference type="AlphaFoldDB" id="A0A3B1AQ24"/>
<dbReference type="SUPFAM" id="SSF56954">
    <property type="entry name" value="Outer membrane efflux proteins (OEP)"/>
    <property type="match status" value="1"/>
</dbReference>
<proteinExistence type="predicted"/>
<sequence length="431" mass="48732">MPFVVKQHVWTVVLTVSFLSAGNAFAAQGGSNALTLEQAEKIALQRDAVRRAIKSKERAFREQSVAENALPDPQLKVGLMNVPTDSYKIDQEPMTQSQIGIVQMFPRGDTLGIRSSRASHVADGQLSKWNDRALVVQREVRLSWLELHYWNNAEQVISKNRGLFEQLVNITQSNYAAGRQKQQDVTRAQLELGLLVDRIIMIKNMQEKQRAKLARWLGEEYLTAAISAAFPSFEGLEEKPVIFSQLALHPSMRVEAARVAVNEDGVQLAKQSYKPSWMVDLTYGFRDGNNTNGSERSDFLSAMVKFDLPLFTGNDQDRKVAASKAKLMAAQDMREDKLRRLQRMLNDEYASWQRLTQRMEQYSNILVSKAKQNTRAALNAYQTDKGDFTTLMRASITELETQLKALRIHVDHIKAKVKVLYLSGHSTGESK</sequence>
<protein>
    <submittedName>
        <fullName evidence="1">Heavy metal RND efflux outer membrane protein, CzcC family</fullName>
    </submittedName>
</protein>
<dbReference type="Gene3D" id="1.20.1600.10">
    <property type="entry name" value="Outer membrane efflux proteins (OEP)"/>
    <property type="match status" value="1"/>
</dbReference>
<dbReference type="PANTHER" id="PTHR30203:SF24">
    <property type="entry name" value="BLR4935 PROTEIN"/>
    <property type="match status" value="1"/>
</dbReference>
<name>A0A3B1AQ24_9ZZZZ</name>
<gene>
    <name evidence="1" type="ORF">MNBD_GAMMA23-1181</name>
</gene>
<dbReference type="Pfam" id="PF02321">
    <property type="entry name" value="OEP"/>
    <property type="match status" value="1"/>
</dbReference>
<dbReference type="GO" id="GO:0015562">
    <property type="term" value="F:efflux transmembrane transporter activity"/>
    <property type="evidence" value="ECO:0007669"/>
    <property type="project" value="InterPro"/>
</dbReference>